<protein>
    <submittedName>
        <fullName evidence="1">Uncharacterized protein</fullName>
    </submittedName>
</protein>
<proteinExistence type="predicted"/>
<dbReference type="AlphaFoldDB" id="A0A8T0CE16"/>
<dbReference type="GeneID" id="61356154"/>
<dbReference type="Proteomes" id="UP000016480">
    <property type="component" value="Unassembled WGS sequence"/>
</dbReference>
<organism evidence="1 2">
    <name type="scientific">Pseudoalteromonas rubra</name>
    <dbReference type="NCBI Taxonomy" id="43658"/>
    <lineage>
        <taxon>Bacteria</taxon>
        <taxon>Pseudomonadati</taxon>
        <taxon>Pseudomonadota</taxon>
        <taxon>Gammaproteobacteria</taxon>
        <taxon>Alteromonadales</taxon>
        <taxon>Pseudoalteromonadaceae</taxon>
        <taxon>Pseudoalteromonas</taxon>
    </lineage>
</organism>
<evidence type="ECO:0000313" key="2">
    <source>
        <dbReference type="Proteomes" id="UP000016480"/>
    </source>
</evidence>
<comment type="caution">
    <text evidence="1">The sequence shown here is derived from an EMBL/GenBank/DDBJ whole genome shotgun (WGS) entry which is preliminary data.</text>
</comment>
<dbReference type="RefSeq" id="WP_010382889.1">
    <property type="nucleotide sequence ID" value="NZ_AHCD03000020.1"/>
</dbReference>
<reference evidence="1 2" key="1">
    <citation type="journal article" date="2012" name="J. Bacteriol.">
        <title>Genome sequence of the cycloprodigiosin-producing bacterial strain Pseudoalteromonas rubra ATCC 29570(T).</title>
        <authorList>
            <person name="Xie B.B."/>
            <person name="Shu Y.L."/>
            <person name="Qin Q.L."/>
            <person name="Rong J.C."/>
            <person name="Zhang X.Y."/>
            <person name="Chen X.L."/>
            <person name="Zhou B.C."/>
            <person name="Zhang Y.Z."/>
        </authorList>
    </citation>
    <scope>NUCLEOTIDE SEQUENCE [LARGE SCALE GENOMIC DNA]</scope>
    <source>
        <strain evidence="1 2">DSM 6842</strain>
    </source>
</reference>
<dbReference type="EMBL" id="AHCD03000020">
    <property type="protein sequence ID" value="KAF7789024.1"/>
    <property type="molecule type" value="Genomic_DNA"/>
</dbReference>
<accession>A0A8T0CE16</accession>
<gene>
    <name evidence="1" type="ORF">PRUB_a2157</name>
</gene>
<sequence>MSLKLNINFLPNQFPRALTLWELADLSRALTDLEGLTKLVNIDTCRTTKIENFVKSKDKARTRPYTFSVRHPDKEREGDNALLFSTMEDWHFDQLVMWGFDKLIEQREQWWQPVLQHPGFIMARLMSELFDIRQSSGSLMVHDSYGWAHDHLPKISNGKPPPIDEMVIDTRVNPGHWRFKPGYIEGVSSEMWLGQHFFKHVRLDKQALYDVDWLEVTELGNVTHIKAYHKPFDSDVGEQRDLQIKLRKLLFGQSPHTEDPEFKLLSEFRPPVR</sequence>
<name>A0A8T0CE16_9GAMM</name>
<evidence type="ECO:0000313" key="1">
    <source>
        <dbReference type="EMBL" id="KAF7789024.1"/>
    </source>
</evidence>